<dbReference type="AlphaFoldDB" id="A0A0B1Q174"/>
<dbReference type="STRING" id="370622.LA66_13995"/>
<protein>
    <recommendedName>
        <fullName evidence="3">YfbU family protein</fullName>
    </recommendedName>
</protein>
<organism evidence="1 2">
    <name type="scientific">Aureimonas altamirensis</name>
    <dbReference type="NCBI Taxonomy" id="370622"/>
    <lineage>
        <taxon>Bacteria</taxon>
        <taxon>Pseudomonadati</taxon>
        <taxon>Pseudomonadota</taxon>
        <taxon>Alphaproteobacteria</taxon>
        <taxon>Hyphomicrobiales</taxon>
        <taxon>Aurantimonadaceae</taxon>
        <taxon>Aureimonas</taxon>
    </lineage>
</organism>
<gene>
    <name evidence="1" type="ORF">LA66_13995</name>
</gene>
<dbReference type="Gene3D" id="1.10.3190.10">
    <property type="entry name" value="yfbu gene product, domain 2"/>
    <property type="match status" value="1"/>
</dbReference>
<reference evidence="1 2" key="1">
    <citation type="submission" date="2014-09" db="EMBL/GenBank/DDBJ databases">
        <title>Isolation and characterization of Aurantimonas altamirensis ON-56566 from clinical sample following a dog bite.</title>
        <authorList>
            <person name="Eshaghi A."/>
            <person name="Li A."/>
            <person name="Shahinas D."/>
            <person name="Bahn P."/>
            <person name="Kus J.V."/>
            <person name="Patel S.N."/>
        </authorList>
    </citation>
    <scope>NUCLEOTIDE SEQUENCE [LARGE SCALE GENOMIC DNA]</scope>
    <source>
        <strain evidence="1 2">ON-56566</strain>
    </source>
</reference>
<evidence type="ECO:0008006" key="3">
    <source>
        <dbReference type="Google" id="ProtNLM"/>
    </source>
</evidence>
<dbReference type="InterPro" id="IPR005587">
    <property type="entry name" value="UPF0304_YfbU"/>
</dbReference>
<dbReference type="Pfam" id="PF03887">
    <property type="entry name" value="YfbU"/>
    <property type="match status" value="1"/>
</dbReference>
<accession>A0A0B1Q174</accession>
<evidence type="ECO:0000313" key="1">
    <source>
        <dbReference type="EMBL" id="KHJ54538.1"/>
    </source>
</evidence>
<dbReference type="SUPFAM" id="SSF116960">
    <property type="entry name" value="YfbU-like"/>
    <property type="match status" value="1"/>
</dbReference>
<sequence length="178" mass="20748">MPKLNFTPEQRFIIAMLCDLYKDPGNRELNPSFIQDAVFNGHDWALDWQYGGILPGRVDTDEQVRFVVDVLDMWRFIERSWRALPAPEQQRVHQQVPHLGTGPEFIGFDGNNETEYMSIARMFVIGMERFTEFTGRSLNSHSPKVDRYRGMLRDFLPMRDNLHTGDLSADQLITLLTR</sequence>
<comment type="caution">
    <text evidence="1">The sequence shown here is derived from an EMBL/GenBank/DDBJ whole genome shotgun (WGS) entry which is preliminary data.</text>
</comment>
<name>A0A0B1Q174_9HYPH</name>
<proteinExistence type="predicted"/>
<dbReference type="InterPro" id="IPR023146">
    <property type="entry name" value="YfbU_alpha-helical_sf"/>
</dbReference>
<dbReference type="OrthoDB" id="7595565at2"/>
<dbReference type="Proteomes" id="UP000030826">
    <property type="component" value="Unassembled WGS sequence"/>
</dbReference>
<dbReference type="EMBL" id="JRFJ01000003">
    <property type="protein sequence ID" value="KHJ54538.1"/>
    <property type="molecule type" value="Genomic_DNA"/>
</dbReference>
<evidence type="ECO:0000313" key="2">
    <source>
        <dbReference type="Proteomes" id="UP000030826"/>
    </source>
</evidence>
<dbReference type="RefSeq" id="WP_039194165.1">
    <property type="nucleotide sequence ID" value="NZ_JRFJ01000003.1"/>
</dbReference>